<proteinExistence type="inferred from homology"/>
<dbReference type="Pfam" id="PF02453">
    <property type="entry name" value="Reticulon"/>
    <property type="match status" value="1"/>
</dbReference>
<comment type="caution">
    <text evidence="10">The sequence shown here is derived from an EMBL/GenBank/DDBJ whole genome shotgun (WGS) entry which is preliminary data.</text>
</comment>
<keyword evidence="6" id="KW-0560">Oxidoreductase</keyword>
<evidence type="ECO:0000256" key="4">
    <source>
        <dbReference type="ARBA" id="ARBA00022824"/>
    </source>
</evidence>
<protein>
    <recommendedName>
        <fullName evidence="8">Reticulon-like protein</fullName>
    </recommendedName>
</protein>
<dbReference type="InterPro" id="IPR036291">
    <property type="entry name" value="NAD(P)-bd_dom_sf"/>
</dbReference>
<evidence type="ECO:0000256" key="8">
    <source>
        <dbReference type="RuleBase" id="RU363132"/>
    </source>
</evidence>
<dbReference type="SUPFAM" id="SSF51735">
    <property type="entry name" value="NAD(P)-binding Rossmann-fold domains"/>
    <property type="match status" value="1"/>
</dbReference>
<feature type="transmembrane region" description="Helical" evidence="8">
    <location>
        <begin position="426"/>
        <end position="443"/>
    </location>
</feature>
<dbReference type="Proteomes" id="UP000813462">
    <property type="component" value="Unassembled WGS sequence"/>
</dbReference>
<dbReference type="AlphaFoldDB" id="A0A978V1Z0"/>
<dbReference type="PROSITE" id="PS50845">
    <property type="entry name" value="RETICULON"/>
    <property type="match status" value="1"/>
</dbReference>
<dbReference type="GO" id="GO:0016616">
    <property type="term" value="F:oxidoreductase activity, acting on the CH-OH group of donors, NAD or NADP as acceptor"/>
    <property type="evidence" value="ECO:0007669"/>
    <property type="project" value="InterPro"/>
</dbReference>
<keyword evidence="4 8" id="KW-0256">Endoplasmic reticulum</keyword>
<organism evidence="10 11">
    <name type="scientific">Ziziphus jujuba var. spinosa</name>
    <dbReference type="NCBI Taxonomy" id="714518"/>
    <lineage>
        <taxon>Eukaryota</taxon>
        <taxon>Viridiplantae</taxon>
        <taxon>Streptophyta</taxon>
        <taxon>Embryophyta</taxon>
        <taxon>Tracheophyta</taxon>
        <taxon>Spermatophyta</taxon>
        <taxon>Magnoliopsida</taxon>
        <taxon>eudicotyledons</taxon>
        <taxon>Gunneridae</taxon>
        <taxon>Pentapetalae</taxon>
        <taxon>rosids</taxon>
        <taxon>fabids</taxon>
        <taxon>Rosales</taxon>
        <taxon>Rhamnaceae</taxon>
        <taxon>Paliureae</taxon>
        <taxon>Ziziphus</taxon>
    </lineage>
</organism>
<dbReference type="InterPro" id="IPR002225">
    <property type="entry name" value="3Beta_OHSteriod_DH/Estase"/>
</dbReference>
<evidence type="ECO:0000256" key="1">
    <source>
        <dbReference type="ARBA" id="ARBA00004477"/>
    </source>
</evidence>
<evidence type="ECO:0000256" key="5">
    <source>
        <dbReference type="ARBA" id="ARBA00022989"/>
    </source>
</evidence>
<evidence type="ECO:0000259" key="9">
    <source>
        <dbReference type="PROSITE" id="PS50845"/>
    </source>
</evidence>
<name>A0A978V1Z0_ZIZJJ</name>
<evidence type="ECO:0000256" key="6">
    <source>
        <dbReference type="ARBA" id="ARBA00023002"/>
    </source>
</evidence>
<evidence type="ECO:0000313" key="10">
    <source>
        <dbReference type="EMBL" id="KAH7521373.1"/>
    </source>
</evidence>
<dbReference type="GO" id="GO:0005789">
    <property type="term" value="C:endoplasmic reticulum membrane"/>
    <property type="evidence" value="ECO:0007669"/>
    <property type="project" value="UniProtKB-SubCell"/>
</dbReference>
<keyword evidence="7 8" id="KW-0472">Membrane</keyword>
<dbReference type="PANTHER" id="PTHR43245:SF51">
    <property type="entry name" value="SHORT CHAIN DEHYDROGENASE_REDUCTASE FAMILY 42E, MEMBER 2"/>
    <property type="match status" value="1"/>
</dbReference>
<dbReference type="Pfam" id="PF01073">
    <property type="entry name" value="3Beta_HSD"/>
    <property type="match status" value="1"/>
</dbReference>
<dbReference type="Gene3D" id="3.40.50.720">
    <property type="entry name" value="NAD(P)-binding Rossmann-like Domain"/>
    <property type="match status" value="1"/>
</dbReference>
<dbReference type="PANTHER" id="PTHR43245">
    <property type="entry name" value="BIFUNCTIONAL POLYMYXIN RESISTANCE PROTEIN ARNA"/>
    <property type="match status" value="1"/>
</dbReference>
<accession>A0A978V1Z0</accession>
<dbReference type="InterPro" id="IPR003388">
    <property type="entry name" value="Reticulon"/>
</dbReference>
<feature type="domain" description="Reticulon" evidence="9">
    <location>
        <begin position="389"/>
        <end position="550"/>
    </location>
</feature>
<evidence type="ECO:0000256" key="2">
    <source>
        <dbReference type="ARBA" id="ARBA00009219"/>
    </source>
</evidence>
<comment type="similarity">
    <text evidence="2">Belongs to the 3-beta-HSD family.</text>
</comment>
<dbReference type="EMBL" id="JAEACU010000007">
    <property type="protein sequence ID" value="KAH7521373.1"/>
    <property type="molecule type" value="Genomic_DNA"/>
</dbReference>
<dbReference type="GO" id="GO:0006694">
    <property type="term" value="P:steroid biosynthetic process"/>
    <property type="evidence" value="ECO:0007669"/>
    <property type="project" value="InterPro"/>
</dbReference>
<evidence type="ECO:0000256" key="7">
    <source>
        <dbReference type="ARBA" id="ARBA00023136"/>
    </source>
</evidence>
<keyword evidence="3 8" id="KW-0812">Transmembrane</keyword>
<feature type="transmembrane region" description="Helical" evidence="8">
    <location>
        <begin position="402"/>
        <end position="419"/>
    </location>
</feature>
<gene>
    <name evidence="10" type="ORF">FEM48_Zijuj07G0026300</name>
</gene>
<keyword evidence="5 8" id="KW-1133">Transmembrane helix</keyword>
<evidence type="ECO:0000313" key="11">
    <source>
        <dbReference type="Proteomes" id="UP000813462"/>
    </source>
</evidence>
<dbReference type="OrthoDB" id="10058185at2759"/>
<feature type="transmembrane region" description="Helical" evidence="8">
    <location>
        <begin position="504"/>
        <end position="533"/>
    </location>
</feature>
<evidence type="ECO:0000256" key="3">
    <source>
        <dbReference type="ARBA" id="ARBA00022692"/>
    </source>
</evidence>
<reference evidence="10" key="1">
    <citation type="journal article" date="2021" name="Front. Plant Sci.">
        <title>Chromosome-Scale Genome Assembly for Chinese Sour Jujube and Insights Into Its Genome Evolution and Domestication Signature.</title>
        <authorList>
            <person name="Shen L.-Y."/>
            <person name="Luo H."/>
            <person name="Wang X.-L."/>
            <person name="Wang X.-M."/>
            <person name="Qiu X.-J."/>
            <person name="Liu H."/>
            <person name="Zhou S.-S."/>
            <person name="Jia K.-H."/>
            <person name="Nie S."/>
            <person name="Bao Y.-T."/>
            <person name="Zhang R.-G."/>
            <person name="Yun Q.-Z."/>
            <person name="Chai Y.-H."/>
            <person name="Lu J.-Y."/>
            <person name="Li Y."/>
            <person name="Zhao S.-W."/>
            <person name="Mao J.-F."/>
            <person name="Jia S.-G."/>
            <person name="Mao Y.-M."/>
        </authorList>
    </citation>
    <scope>NUCLEOTIDE SEQUENCE</scope>
    <source>
        <strain evidence="10">AT0</strain>
        <tissue evidence="10">Leaf</tissue>
    </source>
</reference>
<sequence>MEVDDRLAELNPKTRTCVVLGGRGFLGRSLVLKLLELGKWIVRIADSAQSLQLDPSESDSSLSHAISKGRASYHCVDVRNRSLILKAVEGSSVVFYMDDADLRAHDFYLCYMIIVQGAKNVINACRDGKVRRLIYSSSADVIFNGSCDINNGDESLRYPGKFENILSDLKAQAEALILHANDIDGLLTCAIRPCNVFGPGDTHLVPYLVNLAKSGWAKFIIGNGENMSDFTYVENVSHAHICAEEALDFRTSSVAGKAFFITNLDPMKFWDFVSHILEGLGYQRPFIKLPARMVLDVFMFIKRMHEKFGFIRYNHSLLVHYVHLGSCSRTFNCNAAQKHIGYSPIVSLQEGIALTIGSFSHLAKDMSFSRCSDLDEPSKADKLLGSGKVAEVLLWRDERKSFTYFIALVLLFYWFFLCGRTFVTSAAYLLLLLSFILYGYGILPPNIYGFTVKRLSSSCFETSEMVVKDSIQNIVHFWNGGMYFIRSVAHGQDWKVFLKVVASIYFLKLILSQFVTTFIGMALVFAFTAFFVYEQYEPEIDGLAKHLINSIKGSAELLTRILPPSAASFLCSYEPSINRTGGPPTVKGPK</sequence>
<dbReference type="InterPro" id="IPR050177">
    <property type="entry name" value="Lipid_A_modif_metabolic_enz"/>
</dbReference>
<comment type="subcellular location">
    <subcellularLocation>
        <location evidence="1 8">Endoplasmic reticulum membrane</location>
        <topology evidence="1 8">Multi-pass membrane protein</topology>
    </subcellularLocation>
</comment>